<organism evidence="3 4">
    <name type="scientific">Spirodela intermedia</name>
    <name type="common">Intermediate duckweed</name>
    <dbReference type="NCBI Taxonomy" id="51605"/>
    <lineage>
        <taxon>Eukaryota</taxon>
        <taxon>Viridiplantae</taxon>
        <taxon>Streptophyta</taxon>
        <taxon>Embryophyta</taxon>
        <taxon>Tracheophyta</taxon>
        <taxon>Spermatophyta</taxon>
        <taxon>Magnoliopsida</taxon>
        <taxon>Liliopsida</taxon>
        <taxon>Araceae</taxon>
        <taxon>Lemnoideae</taxon>
        <taxon>Spirodela</taxon>
    </lineage>
</organism>
<sequence length="107" mass="11394">MYPLVPLALDTSNLPRQASPPPAPVSASLDIPKSASFGRKRCLPSAQNPNTLTRFMWLILPMTATSAQNSASPWVTPSSLLTATATCPKPPLPISSLKFVVAFFNSV</sequence>
<feature type="region of interest" description="Disordered" evidence="1">
    <location>
        <begin position="1"/>
        <end position="26"/>
    </location>
</feature>
<proteinExistence type="predicted"/>
<evidence type="ECO:0000256" key="1">
    <source>
        <dbReference type="SAM" id="MobiDB-lite"/>
    </source>
</evidence>
<reference evidence="3" key="1">
    <citation type="submission" date="2020-02" db="EMBL/GenBank/DDBJ databases">
        <authorList>
            <person name="Scholz U."/>
            <person name="Mascher M."/>
            <person name="Fiebig A."/>
        </authorList>
    </citation>
    <scope>NUCLEOTIDE SEQUENCE</scope>
</reference>
<keyword evidence="4" id="KW-1185">Reference proteome</keyword>
<evidence type="ECO:0000313" key="2">
    <source>
        <dbReference type="EMBL" id="CAA2625053.1"/>
    </source>
</evidence>
<dbReference type="EMBL" id="LR746271">
    <property type="protein sequence ID" value="CAA7401049.1"/>
    <property type="molecule type" value="Genomic_DNA"/>
</dbReference>
<evidence type="ECO:0000313" key="3">
    <source>
        <dbReference type="EMBL" id="CAA7401049.1"/>
    </source>
</evidence>
<dbReference type="AlphaFoldDB" id="A0A7I8KT84"/>
<dbReference type="Proteomes" id="UP000663760">
    <property type="component" value="Chromosome 8"/>
</dbReference>
<accession>A0A7I8KT84</accession>
<gene>
    <name evidence="2" type="ORF">SI7747_08010856</name>
    <name evidence="3" type="ORF">SI8410_08011727</name>
</gene>
<name>A0A7I8KT84_SPIIN</name>
<evidence type="ECO:0000313" key="4">
    <source>
        <dbReference type="Proteomes" id="UP000663760"/>
    </source>
</evidence>
<dbReference type="EMBL" id="LR743595">
    <property type="protein sequence ID" value="CAA2625053.1"/>
    <property type="molecule type" value="Genomic_DNA"/>
</dbReference>
<protein>
    <submittedName>
        <fullName evidence="3">Uncharacterized protein</fullName>
    </submittedName>
</protein>